<comment type="caution">
    <text evidence="4">The sequence shown here is derived from an EMBL/GenBank/DDBJ whole genome shotgun (WGS) entry which is preliminary data.</text>
</comment>
<dbReference type="Gene3D" id="1.10.8.10">
    <property type="entry name" value="DNA helicase RuvA subunit, C-terminal domain"/>
    <property type="match status" value="1"/>
</dbReference>
<comment type="subcellular location">
    <subcellularLocation>
        <location evidence="1">Cytoplasmic vesicle</location>
        <location evidence="1">Autophagosome</location>
    </subcellularLocation>
</comment>
<dbReference type="Pfam" id="PF16158">
    <property type="entry name" value="N_BRCA1_IG"/>
    <property type="match status" value="1"/>
</dbReference>
<feature type="domain" description="UBA" evidence="3">
    <location>
        <begin position="806"/>
        <end position="846"/>
    </location>
</feature>
<dbReference type="GO" id="GO:0000407">
    <property type="term" value="C:phagophore assembly site"/>
    <property type="evidence" value="ECO:0007669"/>
    <property type="project" value="TreeGrafter"/>
</dbReference>
<evidence type="ECO:0000313" key="4">
    <source>
        <dbReference type="EMBL" id="KAB0790800.1"/>
    </source>
</evidence>
<dbReference type="PROSITE" id="PS50030">
    <property type="entry name" value="UBA"/>
    <property type="match status" value="1"/>
</dbReference>
<dbReference type="CDD" id="cd14319">
    <property type="entry name" value="UBA_NBR1"/>
    <property type="match status" value="1"/>
</dbReference>
<dbReference type="PANTHER" id="PTHR20930">
    <property type="entry name" value="OVARIAN CARCINOMA ANTIGEN CA125-RELATED"/>
    <property type="match status" value="1"/>
</dbReference>
<dbReference type="InterPro" id="IPR009060">
    <property type="entry name" value="UBA-like_sf"/>
</dbReference>
<dbReference type="AlphaFoldDB" id="A0A5N4A0F8"/>
<gene>
    <name evidence="4" type="ORF">PPYR_15310</name>
</gene>
<evidence type="ECO:0000256" key="1">
    <source>
        <dbReference type="ARBA" id="ARBA00004419"/>
    </source>
</evidence>
<dbReference type="Gene3D" id="2.60.40.10">
    <property type="entry name" value="Immunoglobulins"/>
    <property type="match status" value="1"/>
</dbReference>
<proteinExistence type="predicted"/>
<dbReference type="InterPro" id="IPR015940">
    <property type="entry name" value="UBA"/>
</dbReference>
<dbReference type="SUPFAM" id="SSF46934">
    <property type="entry name" value="UBA-like"/>
    <property type="match status" value="1"/>
</dbReference>
<dbReference type="Proteomes" id="UP000327044">
    <property type="component" value="Unassembled WGS sequence"/>
</dbReference>
<name>A0A5N4A0F8_PHOPY</name>
<dbReference type="OrthoDB" id="661148at2759"/>
<dbReference type="InParanoid" id="A0A5N4A0F8"/>
<dbReference type="GO" id="GO:0005776">
    <property type="term" value="C:autophagosome"/>
    <property type="evidence" value="ECO:0007669"/>
    <property type="project" value="UniProtKB-SubCell"/>
</dbReference>
<feature type="compositionally biased region" description="Basic and acidic residues" evidence="2">
    <location>
        <begin position="728"/>
        <end position="740"/>
    </location>
</feature>
<evidence type="ECO:0000259" key="3">
    <source>
        <dbReference type="PROSITE" id="PS50030"/>
    </source>
</evidence>
<dbReference type="InterPro" id="IPR032350">
    <property type="entry name" value="Nbr1_FW"/>
</dbReference>
<evidence type="ECO:0000256" key="2">
    <source>
        <dbReference type="SAM" id="MobiDB-lite"/>
    </source>
</evidence>
<dbReference type="PANTHER" id="PTHR20930:SF0">
    <property type="entry name" value="PROTEIN ILRUN"/>
    <property type="match status" value="1"/>
</dbReference>
<protein>
    <recommendedName>
        <fullName evidence="3">UBA domain-containing protein</fullName>
    </recommendedName>
</protein>
<reference evidence="4 5" key="1">
    <citation type="journal article" date="2018" name="Elife">
        <title>Firefly genomes illuminate parallel origins of bioluminescence in beetles.</title>
        <authorList>
            <person name="Fallon T.R."/>
            <person name="Lower S.E."/>
            <person name="Chang C.H."/>
            <person name="Bessho-Uehara M."/>
            <person name="Martin G.J."/>
            <person name="Bewick A.J."/>
            <person name="Behringer M."/>
            <person name="Debat H.J."/>
            <person name="Wong I."/>
            <person name="Day J.C."/>
            <person name="Suvorov A."/>
            <person name="Silva C.J."/>
            <person name="Stanger-Hall K.F."/>
            <person name="Hall D.W."/>
            <person name="Schmitz R.J."/>
            <person name="Nelson D.R."/>
            <person name="Lewis S.M."/>
            <person name="Shigenobu S."/>
            <person name="Bybee S.M."/>
            <person name="Larracuente A.M."/>
            <person name="Oba Y."/>
            <person name="Weng J.K."/>
        </authorList>
    </citation>
    <scope>NUCLEOTIDE SEQUENCE [LARGE SCALE GENOMIC DNA]</scope>
    <source>
        <strain evidence="4">1611_PpyrPB1</strain>
        <tissue evidence="4">Whole body</tissue>
    </source>
</reference>
<dbReference type="GO" id="GO:0043130">
    <property type="term" value="F:ubiquitin binding"/>
    <property type="evidence" value="ECO:0007669"/>
    <property type="project" value="TreeGrafter"/>
</dbReference>
<dbReference type="GO" id="GO:0016236">
    <property type="term" value="P:macroautophagy"/>
    <property type="evidence" value="ECO:0007669"/>
    <property type="project" value="TreeGrafter"/>
</dbReference>
<dbReference type="EMBL" id="VVIM01000761">
    <property type="protein sequence ID" value="KAB0790800.1"/>
    <property type="molecule type" value="Genomic_DNA"/>
</dbReference>
<accession>A0A5N4A0F8</accession>
<feature type="region of interest" description="Disordered" evidence="2">
    <location>
        <begin position="725"/>
        <end position="750"/>
    </location>
</feature>
<keyword evidence="5" id="KW-1185">Reference proteome</keyword>
<dbReference type="CDD" id="cd14947">
    <property type="entry name" value="NBR1_like"/>
    <property type="match status" value="1"/>
</dbReference>
<organism evidence="4 5">
    <name type="scientific">Photinus pyralis</name>
    <name type="common">Common eastern firefly</name>
    <name type="synonym">Lampyris pyralis</name>
    <dbReference type="NCBI Taxonomy" id="7054"/>
    <lineage>
        <taxon>Eukaryota</taxon>
        <taxon>Metazoa</taxon>
        <taxon>Ecdysozoa</taxon>
        <taxon>Arthropoda</taxon>
        <taxon>Hexapoda</taxon>
        <taxon>Insecta</taxon>
        <taxon>Pterygota</taxon>
        <taxon>Neoptera</taxon>
        <taxon>Endopterygota</taxon>
        <taxon>Coleoptera</taxon>
        <taxon>Polyphaga</taxon>
        <taxon>Elateriformia</taxon>
        <taxon>Elateroidea</taxon>
        <taxon>Lampyridae</taxon>
        <taxon>Lampyrinae</taxon>
        <taxon>Photinus</taxon>
    </lineage>
</organism>
<dbReference type="InterPro" id="IPR013783">
    <property type="entry name" value="Ig-like_fold"/>
</dbReference>
<sequence length="846" mass="95006">MGCVKKDLEIIYNLQWKNNPGHVNDKANIVAMCDIPATTLNWETFKSYLLKNSGAGGDDVKVSYVSIDDKEFPIESQLDFQIALYSFRERARQGGIITLKLDCVSHPPQNGAKRLRRNENKTVLMPDFNVSVESEPPEWFKKYMKEFKKEIMDEVTESVVNAVSALKLNSCTTRKAKFESSRRARRNSFCDMNDKELVRSIKLEKKIDSKLDKLEQKTMKIKEKKMALLQNCNQVAWQVVPSFADPDDIDRLVNVTIVGKHEISVQHMWGGEVYQQEWEIINSGEVEWDSDTELRYAWGSEQLKPVAKIVPCPKLKPQEKGTISVYLEMPKKPGQYECYWYFHHEGRRLGRWVGCHFTVDQTPMNVLTEPKESTSLDDYLLPMKFYPAASLPNGKIDNDILLNVHENVENLKTESQGDSLVGCPSETQNQGDSLIGCPSETQSIISIAGSTSSVNSAPSDEFVVVRFPEAEAIEDMNSQNLCIALSDIKVEKIVDAENVTVKTEDDNNNNSMEGTTDLNEHKSKYAYIHYNGQKIPVPKSLLRTDYLENAEDAPEPTTNGIPIPPPLLSDDAASHDNPIPPVFAQSFLPNCTSTTDNATFCSTMTNSISEAMSQSALENKSRLFVFPLNRPGFEVVYPPTHPHSLPESVNLQRNESYTSNQVPFSPNQSFYLPDNVVVSPCIGSHVSQCSPHSYSQPAFFLTHPTPDFNHSKCGGQYCQQYANTPKSDSGEAHRQYRTESPHCNVASAPPPPEPNGLHMLPDTLVSGAVNVASSAINTARSVLNMFTRPEQGKWLNGHWIGTDSNSPREKALRTLYDMGFWDRDLNATLLARYNDDIPRVISELLQ</sequence>
<evidence type="ECO:0000313" key="5">
    <source>
        <dbReference type="Proteomes" id="UP000327044"/>
    </source>
</evidence>